<dbReference type="Ensembl" id="ENSHHUT00000094223.1">
    <property type="protein sequence ID" value="ENSHHUP00000091405.1"/>
    <property type="gene ID" value="ENSHHUG00000052731.1"/>
</dbReference>
<reference evidence="3" key="1">
    <citation type="submission" date="2018-06" db="EMBL/GenBank/DDBJ databases">
        <title>Genome assembly of Danube salmon.</title>
        <authorList>
            <person name="Macqueen D.J."/>
            <person name="Gundappa M.K."/>
        </authorList>
    </citation>
    <scope>NUCLEOTIDE SEQUENCE [LARGE SCALE GENOMIC DNA]</scope>
</reference>
<evidence type="ECO:0000259" key="1">
    <source>
        <dbReference type="Pfam" id="PF08246"/>
    </source>
</evidence>
<dbReference type="InterPro" id="IPR013201">
    <property type="entry name" value="Prot_inhib_I29"/>
</dbReference>
<reference evidence="2" key="3">
    <citation type="submission" date="2025-09" db="UniProtKB">
        <authorList>
            <consortium name="Ensembl"/>
        </authorList>
    </citation>
    <scope>IDENTIFICATION</scope>
</reference>
<keyword evidence="3" id="KW-1185">Reference proteome</keyword>
<dbReference type="Pfam" id="PF08246">
    <property type="entry name" value="Inhibitor_I29"/>
    <property type="match status" value="1"/>
</dbReference>
<accession>A0A4W5RY96</accession>
<name>A0A4W5RY96_9TELE</name>
<evidence type="ECO:0000313" key="3">
    <source>
        <dbReference type="Proteomes" id="UP000314982"/>
    </source>
</evidence>
<protein>
    <recommendedName>
        <fullName evidence="1">Cathepsin propeptide inhibitor domain-containing protein</fullName>
    </recommendedName>
</protein>
<proteinExistence type="predicted"/>
<evidence type="ECO:0000313" key="2">
    <source>
        <dbReference type="Ensembl" id="ENSHHUP00000091405.1"/>
    </source>
</evidence>
<dbReference type="Proteomes" id="UP000314982">
    <property type="component" value="Unassembled WGS sequence"/>
</dbReference>
<dbReference type="STRING" id="62062.ENSHHUP00000091405"/>
<reference evidence="2" key="2">
    <citation type="submission" date="2025-08" db="UniProtKB">
        <authorList>
            <consortium name="Ensembl"/>
        </authorList>
    </citation>
    <scope>IDENTIFICATION</scope>
</reference>
<sequence length="60" mass="6785">IASESQDVDKEFEERKTMVIEHNKKYDSGESTYYCGMNHMSDLEIHEVCGGGKGELSGRE</sequence>
<dbReference type="Gene3D" id="1.10.287.2250">
    <property type="match status" value="1"/>
</dbReference>
<organism evidence="2 3">
    <name type="scientific">Hucho hucho</name>
    <name type="common">huchen</name>
    <dbReference type="NCBI Taxonomy" id="62062"/>
    <lineage>
        <taxon>Eukaryota</taxon>
        <taxon>Metazoa</taxon>
        <taxon>Chordata</taxon>
        <taxon>Craniata</taxon>
        <taxon>Vertebrata</taxon>
        <taxon>Euteleostomi</taxon>
        <taxon>Actinopterygii</taxon>
        <taxon>Neopterygii</taxon>
        <taxon>Teleostei</taxon>
        <taxon>Protacanthopterygii</taxon>
        <taxon>Salmoniformes</taxon>
        <taxon>Salmonidae</taxon>
        <taxon>Salmoninae</taxon>
        <taxon>Hucho</taxon>
    </lineage>
</organism>
<feature type="domain" description="Cathepsin propeptide inhibitor" evidence="1">
    <location>
        <begin position="12"/>
        <end position="46"/>
    </location>
</feature>
<dbReference type="GeneTree" id="ENSGT00940000178412"/>
<dbReference type="AlphaFoldDB" id="A0A4W5RY96"/>